<proteinExistence type="predicted"/>
<dbReference type="AlphaFoldDB" id="A0A5J4UVJ3"/>
<dbReference type="OrthoDB" id="2329056at2759"/>
<accession>A0A5J4UVJ3</accession>
<evidence type="ECO:0000256" key="1">
    <source>
        <dbReference type="SAM" id="Coils"/>
    </source>
</evidence>
<dbReference type="EMBL" id="SNRW01012084">
    <property type="protein sequence ID" value="KAA6374294.1"/>
    <property type="molecule type" value="Genomic_DNA"/>
</dbReference>
<organism evidence="2 3">
    <name type="scientific">Streblomastix strix</name>
    <dbReference type="NCBI Taxonomy" id="222440"/>
    <lineage>
        <taxon>Eukaryota</taxon>
        <taxon>Metamonada</taxon>
        <taxon>Preaxostyla</taxon>
        <taxon>Oxymonadida</taxon>
        <taxon>Streblomastigidae</taxon>
        <taxon>Streblomastix</taxon>
    </lineage>
</organism>
<comment type="caution">
    <text evidence="2">The sequence shown here is derived from an EMBL/GenBank/DDBJ whole genome shotgun (WGS) entry which is preliminary data.</text>
</comment>
<protein>
    <recommendedName>
        <fullName evidence="4">SPRY domain-containing protein</fullName>
    </recommendedName>
</protein>
<keyword evidence="1" id="KW-0175">Coiled coil</keyword>
<gene>
    <name evidence="2" type="ORF">EZS28_030178</name>
</gene>
<evidence type="ECO:0000313" key="3">
    <source>
        <dbReference type="Proteomes" id="UP000324800"/>
    </source>
</evidence>
<evidence type="ECO:0008006" key="4">
    <source>
        <dbReference type="Google" id="ProtNLM"/>
    </source>
</evidence>
<reference evidence="2 3" key="1">
    <citation type="submission" date="2019-03" db="EMBL/GenBank/DDBJ databases">
        <title>Single cell metagenomics reveals metabolic interactions within the superorganism composed of flagellate Streblomastix strix and complex community of Bacteroidetes bacteria on its surface.</title>
        <authorList>
            <person name="Treitli S.C."/>
            <person name="Kolisko M."/>
            <person name="Husnik F."/>
            <person name="Keeling P."/>
            <person name="Hampl V."/>
        </authorList>
    </citation>
    <scope>NUCLEOTIDE SEQUENCE [LARGE SCALE GENOMIC DNA]</scope>
    <source>
        <strain evidence="2">ST1C</strain>
    </source>
</reference>
<feature type="coiled-coil region" evidence="1">
    <location>
        <begin position="146"/>
        <end position="264"/>
    </location>
</feature>
<evidence type="ECO:0000313" key="2">
    <source>
        <dbReference type="EMBL" id="KAA6374294.1"/>
    </source>
</evidence>
<name>A0A5J4UVJ3_9EUKA</name>
<sequence length="470" mass="53674">MGKQSLIDAIELNPEVTNNLIDLDIIEQATELLDQTFNQDHIYSQQSPSSELQQGVILNILDVVYKILQSDVETKSQEMKLRIVVERIANIELPFPIKVAIQQLITILKFKEKDSNKSKILELTLLDAQEHIWITEEHLFVAEEGRKVAEEQVRVFEERIKVAEEQKQQAEEKQRILEGQKEQIEQQLIFANKEKNISEEIAKAAQEHILIVEEEKKAIQEQKREIEEQIKISEEKTRIEEMHLKEVQDQVTAKDSQIEHLLAEVAQLKHQPVQTIEHGDDTTAELSNPDSSGQGMSLERVSGLLRKAVALKQEFLVVSLNKEIKNGIRSLTVRFGKCNFLGFAQGYVGITKASYKIPYPCLPSGKPNCQNMLGYLGLDGEVCYKGQSIKGNSKFKDGQLITLELNYDDGTLHIFVDRKQQPIFVKGIKEAMKFWFQIWNVGSSFEIISVKKLENSTASKLQPNQKAINW</sequence>
<dbReference type="Proteomes" id="UP000324800">
    <property type="component" value="Unassembled WGS sequence"/>
</dbReference>